<dbReference type="SUPFAM" id="SSF55031">
    <property type="entry name" value="Bacterial exopeptidase dimerisation domain"/>
    <property type="match status" value="1"/>
</dbReference>
<dbReference type="Gene3D" id="3.40.630.10">
    <property type="entry name" value="Zn peptidases"/>
    <property type="match status" value="1"/>
</dbReference>
<dbReference type="OrthoDB" id="9777385at2"/>
<feature type="binding site" evidence="1">
    <location>
        <position position="144"/>
    </location>
    <ligand>
        <name>Mn(2+)</name>
        <dbReference type="ChEBI" id="CHEBI:29035"/>
        <label>2</label>
    </ligand>
</feature>
<organism evidence="2 3">
    <name type="scientific">Vallicoccus soli</name>
    <dbReference type="NCBI Taxonomy" id="2339232"/>
    <lineage>
        <taxon>Bacteria</taxon>
        <taxon>Bacillati</taxon>
        <taxon>Actinomycetota</taxon>
        <taxon>Actinomycetes</taxon>
        <taxon>Motilibacterales</taxon>
        <taxon>Vallicoccaceae</taxon>
        <taxon>Vallicoccus</taxon>
    </lineage>
</organism>
<proteinExistence type="predicted"/>
<dbReference type="InterPro" id="IPR036264">
    <property type="entry name" value="Bact_exopeptidase_dim_dom"/>
</dbReference>
<sequence>MPVLDPVSLDALVAPRLEGLVALRRDLHAHPELGRREVRTTRVVAEHLAAAGVPSRVLRGGTGLVADVGPPGAPALGLRADLDALPVQDQKTAPYRSTVDGVCHACGHDVHTAVLAGAGTVLAGLAAQGRLAAPVRLFFQPAEELVPGGALDLLEEGVVDDVPEVLALHCDPRLPAGQLGVRTGAITGASDQFSVRLAGPGGHTARPHLTGDLVHALATVVTQLPAVLSRRVDPRAGLSVVWGHVAAGAAPNAIPEHGLARGTLRTLDVGVWEDAPELVAEVVHALVAPYGVRAEVEHVRGVPPVVNAPESVRLLERAGRAALGPEAVVETEQSLGGEDFAWFLRRTAGAMARLGVARPDATGSHDLHQGTFDVDERALGAGTRLLVAAALLRAGAGTPAGPR</sequence>
<keyword evidence="1" id="KW-0464">Manganese</keyword>
<dbReference type="GO" id="GO:0046872">
    <property type="term" value="F:metal ion binding"/>
    <property type="evidence" value="ECO:0007669"/>
    <property type="project" value="UniProtKB-KW"/>
</dbReference>
<dbReference type="AlphaFoldDB" id="A0A3A3YWW4"/>
<reference evidence="2 3" key="1">
    <citation type="submission" date="2018-09" db="EMBL/GenBank/DDBJ databases">
        <title>YIM 75000 draft genome.</title>
        <authorList>
            <person name="Tang S."/>
            <person name="Feng Y."/>
        </authorList>
    </citation>
    <scope>NUCLEOTIDE SEQUENCE [LARGE SCALE GENOMIC DNA]</scope>
    <source>
        <strain evidence="2 3">YIM 75000</strain>
    </source>
</reference>
<dbReference type="InterPro" id="IPR002933">
    <property type="entry name" value="Peptidase_M20"/>
</dbReference>
<dbReference type="PIRSF" id="PIRSF005962">
    <property type="entry name" value="Pept_M20D_amidohydro"/>
    <property type="match status" value="1"/>
</dbReference>
<feature type="binding site" evidence="1">
    <location>
        <position position="169"/>
    </location>
    <ligand>
        <name>Mn(2+)</name>
        <dbReference type="ChEBI" id="CHEBI:29035"/>
        <label>2</label>
    </ligand>
</feature>
<keyword evidence="2" id="KW-0378">Hydrolase</keyword>
<evidence type="ECO:0000256" key="1">
    <source>
        <dbReference type="PIRSR" id="PIRSR005962-1"/>
    </source>
</evidence>
<dbReference type="SUPFAM" id="SSF53187">
    <property type="entry name" value="Zn-dependent exopeptidases"/>
    <property type="match status" value="1"/>
</dbReference>
<dbReference type="Proteomes" id="UP000265614">
    <property type="component" value="Unassembled WGS sequence"/>
</dbReference>
<comment type="caution">
    <text evidence="2">The sequence shown here is derived from an EMBL/GenBank/DDBJ whole genome shotgun (WGS) entry which is preliminary data.</text>
</comment>
<feature type="binding site" evidence="1">
    <location>
        <position position="368"/>
    </location>
    <ligand>
        <name>Mn(2+)</name>
        <dbReference type="ChEBI" id="CHEBI:29035"/>
        <label>2</label>
    </ligand>
</feature>
<comment type="cofactor">
    <cofactor evidence="1">
        <name>Mn(2+)</name>
        <dbReference type="ChEBI" id="CHEBI:29035"/>
    </cofactor>
    <text evidence="1">The Mn(2+) ion enhances activity.</text>
</comment>
<feature type="binding site" evidence="1">
    <location>
        <position position="108"/>
    </location>
    <ligand>
        <name>Mn(2+)</name>
        <dbReference type="ChEBI" id="CHEBI:29035"/>
        <label>2</label>
    </ligand>
</feature>
<keyword evidence="3" id="KW-1185">Reference proteome</keyword>
<dbReference type="InterPro" id="IPR017439">
    <property type="entry name" value="Amidohydrolase"/>
</dbReference>
<dbReference type="Pfam" id="PF01546">
    <property type="entry name" value="Peptidase_M20"/>
    <property type="match status" value="1"/>
</dbReference>
<name>A0A3A3YWW4_9ACTN</name>
<dbReference type="PANTHER" id="PTHR11014">
    <property type="entry name" value="PEPTIDASE M20 FAMILY MEMBER"/>
    <property type="match status" value="1"/>
</dbReference>
<dbReference type="Gene3D" id="3.30.70.360">
    <property type="match status" value="1"/>
</dbReference>
<dbReference type="GO" id="GO:0016787">
    <property type="term" value="F:hydrolase activity"/>
    <property type="evidence" value="ECO:0007669"/>
    <property type="project" value="UniProtKB-KW"/>
</dbReference>
<keyword evidence="1" id="KW-0479">Metal-binding</keyword>
<evidence type="ECO:0000313" key="2">
    <source>
        <dbReference type="EMBL" id="RJK95285.1"/>
    </source>
</evidence>
<feature type="binding site" evidence="1">
    <location>
        <position position="106"/>
    </location>
    <ligand>
        <name>Mn(2+)</name>
        <dbReference type="ChEBI" id="CHEBI:29035"/>
        <label>2</label>
    </ligand>
</feature>
<accession>A0A3A3YWW4</accession>
<protein>
    <submittedName>
        <fullName evidence="2">Amidohydrolase</fullName>
    </submittedName>
</protein>
<dbReference type="PANTHER" id="PTHR11014:SF63">
    <property type="entry name" value="METALLOPEPTIDASE, PUTATIVE (AFU_ORTHOLOGUE AFUA_6G09600)-RELATED"/>
    <property type="match status" value="1"/>
</dbReference>
<gene>
    <name evidence="2" type="ORF">D5H78_11480</name>
</gene>
<dbReference type="EMBL" id="QZEZ01000005">
    <property type="protein sequence ID" value="RJK95285.1"/>
    <property type="molecule type" value="Genomic_DNA"/>
</dbReference>
<dbReference type="NCBIfam" id="TIGR01891">
    <property type="entry name" value="amidohydrolases"/>
    <property type="match status" value="1"/>
</dbReference>
<evidence type="ECO:0000313" key="3">
    <source>
        <dbReference type="Proteomes" id="UP000265614"/>
    </source>
</evidence>